<dbReference type="InterPro" id="IPR018303">
    <property type="entry name" value="ATPase_P-typ_P_site"/>
</dbReference>
<evidence type="ECO:0000256" key="15">
    <source>
        <dbReference type="ARBA" id="ARBA00022989"/>
    </source>
</evidence>
<dbReference type="Gene3D" id="3.30.70.100">
    <property type="match status" value="2"/>
</dbReference>
<dbReference type="InterPro" id="IPR001757">
    <property type="entry name" value="P_typ_ATPase"/>
</dbReference>
<dbReference type="SFLD" id="SFLDS00003">
    <property type="entry name" value="Haloacid_Dehalogenase"/>
    <property type="match status" value="1"/>
</dbReference>
<dbReference type="NCBIfam" id="TIGR00003">
    <property type="entry name" value="copper ion binding protein"/>
    <property type="match status" value="2"/>
</dbReference>
<evidence type="ECO:0000256" key="21">
    <source>
        <dbReference type="ARBA" id="ARBA00049289"/>
    </source>
</evidence>
<dbReference type="PRINTS" id="PR00119">
    <property type="entry name" value="CATATPASE"/>
</dbReference>
<gene>
    <name evidence="25" type="ORF">JOC58_001914</name>
</gene>
<keyword evidence="26" id="KW-1185">Reference proteome</keyword>
<dbReference type="SFLD" id="SFLDG00002">
    <property type="entry name" value="C1.7:_P-type_atpase_like"/>
    <property type="match status" value="1"/>
</dbReference>
<evidence type="ECO:0000256" key="20">
    <source>
        <dbReference type="ARBA" id="ARBA00033239"/>
    </source>
</evidence>
<evidence type="ECO:0000256" key="5">
    <source>
        <dbReference type="ARBA" id="ARBA00022448"/>
    </source>
</evidence>
<evidence type="ECO:0000256" key="6">
    <source>
        <dbReference type="ARBA" id="ARBA00022553"/>
    </source>
</evidence>
<reference evidence="25 26" key="1">
    <citation type="submission" date="2023-07" db="EMBL/GenBank/DDBJ databases">
        <title>Genomic Encyclopedia of Type Strains, Phase IV (KMG-IV): sequencing the most valuable type-strain genomes for metagenomic binning, comparative biology and taxonomic classification.</title>
        <authorList>
            <person name="Goeker M."/>
        </authorList>
    </citation>
    <scope>NUCLEOTIDE SEQUENCE [LARGE SCALE GENOMIC DNA]</scope>
    <source>
        <strain evidence="25 26">DSM 22170</strain>
    </source>
</reference>
<dbReference type="InterPro" id="IPR006122">
    <property type="entry name" value="HMA_Cu_ion-bd"/>
</dbReference>
<feature type="transmembrane region" description="Helical" evidence="22">
    <location>
        <begin position="217"/>
        <end position="238"/>
    </location>
</feature>
<dbReference type="PANTHER" id="PTHR43520">
    <property type="entry name" value="ATP7, ISOFORM B"/>
    <property type="match status" value="1"/>
</dbReference>
<dbReference type="PROSITE" id="PS00154">
    <property type="entry name" value="ATPASE_E1_E2"/>
    <property type="match status" value="1"/>
</dbReference>
<feature type="transmembrane region" description="Helical" evidence="22">
    <location>
        <begin position="471"/>
        <end position="493"/>
    </location>
</feature>
<feature type="domain" description="HMA" evidence="24">
    <location>
        <begin position="30"/>
        <end position="96"/>
    </location>
</feature>
<evidence type="ECO:0000256" key="1">
    <source>
        <dbReference type="ARBA" id="ARBA00004127"/>
    </source>
</evidence>
<dbReference type="InterPro" id="IPR036412">
    <property type="entry name" value="HAD-like_sf"/>
</dbReference>
<dbReference type="CDD" id="cd02094">
    <property type="entry name" value="P-type_ATPase_Cu-like"/>
    <property type="match status" value="1"/>
</dbReference>
<comment type="caution">
    <text evidence="25">The sequence shown here is derived from an EMBL/GenBank/DDBJ whole genome shotgun (WGS) entry which is preliminary data.</text>
</comment>
<protein>
    <recommendedName>
        <fullName evidence="4">Copper-exporting P-type ATPase</fullName>
        <ecNumber evidence="3">7.2.2.8</ecNumber>
    </recommendedName>
    <alternativeName>
        <fullName evidence="19">Copper-exporting P-type ATPase A</fullName>
    </alternativeName>
    <alternativeName>
        <fullName evidence="20">Cu(+)-exporting ATPase</fullName>
    </alternativeName>
</protein>
<dbReference type="InterPro" id="IPR023299">
    <property type="entry name" value="ATPase_P-typ_cyto_dom_N"/>
</dbReference>
<comment type="subcellular location">
    <subcellularLocation>
        <location evidence="22">Cell membrane</location>
    </subcellularLocation>
    <subcellularLocation>
        <location evidence="1">Endomembrane system</location>
        <topology evidence="1">Multi-pass membrane protein</topology>
    </subcellularLocation>
</comment>
<dbReference type="Gene3D" id="2.70.150.10">
    <property type="entry name" value="Calcium-transporting ATPase, cytoplasmic transduction domain A"/>
    <property type="match status" value="1"/>
</dbReference>
<feature type="domain" description="HMA" evidence="24">
    <location>
        <begin position="98"/>
        <end position="164"/>
    </location>
</feature>
<evidence type="ECO:0000256" key="17">
    <source>
        <dbReference type="ARBA" id="ARBA00023065"/>
    </source>
</evidence>
<keyword evidence="17" id="KW-0406">Ion transport</keyword>
<dbReference type="RefSeq" id="WP_188775847.1">
    <property type="nucleotide sequence ID" value="NZ_BMMB01000005.1"/>
</dbReference>
<feature type="transmembrane region" description="Helical" evidence="22">
    <location>
        <begin position="184"/>
        <end position="211"/>
    </location>
</feature>
<dbReference type="InterPro" id="IPR036163">
    <property type="entry name" value="HMA_dom_sf"/>
</dbReference>
<evidence type="ECO:0000256" key="14">
    <source>
        <dbReference type="ARBA" id="ARBA00022967"/>
    </source>
</evidence>
<keyword evidence="14" id="KW-1278">Translocase</keyword>
<evidence type="ECO:0000256" key="12">
    <source>
        <dbReference type="ARBA" id="ARBA00022840"/>
    </source>
</evidence>
<feature type="transmembrane region" description="Helical" evidence="22">
    <location>
        <begin position="250"/>
        <end position="272"/>
    </location>
</feature>
<dbReference type="Pfam" id="PF00122">
    <property type="entry name" value="E1-E2_ATPase"/>
    <property type="match status" value="1"/>
</dbReference>
<dbReference type="PRINTS" id="PR00943">
    <property type="entry name" value="CUATPASE"/>
</dbReference>
<dbReference type="NCBIfam" id="TIGR01511">
    <property type="entry name" value="ATPase-IB1_Cu"/>
    <property type="match status" value="1"/>
</dbReference>
<evidence type="ECO:0000313" key="26">
    <source>
        <dbReference type="Proteomes" id="UP001185028"/>
    </source>
</evidence>
<organism evidence="25 26">
    <name type="scientific">Paenibacillus hunanensis</name>
    <dbReference type="NCBI Taxonomy" id="539262"/>
    <lineage>
        <taxon>Bacteria</taxon>
        <taxon>Bacillati</taxon>
        <taxon>Bacillota</taxon>
        <taxon>Bacilli</taxon>
        <taxon>Bacillales</taxon>
        <taxon>Paenibacillaceae</taxon>
        <taxon>Paenibacillus</taxon>
    </lineage>
</organism>
<sequence length="833" mass="89836">MTQHEPESNTTTPAPGSPSEAAAPSSAELQQLKLQIGGMTCAACATRIEKGLRRMDGVAEANVNLAMENALVTYNPKQLQADEIEQKIGKLGYSVLHETVYLDISGMTCAACSARIEKGLNRMKGISEAQVNLMLETARVSFDAGAVSVQDITDKVARLGYKATVQEQEGAEERRHQLQHQRGLQLVISLILSLPLLWTMVAHFSFTSWIYMPHVLMIPWVQWLLATPVQLVIGWQFYRGAYKALRGGSANMDVLVVLGTSAAYFYSVFLMIREWIEPGFQAALYFEVSSMLITLILLGKWLEHRAKSRSSSAIRSLMNLRAQHALVERDGQEVQIAAEEVRVGDIVIVKPGEKIPVDGIVLEGRSSVDESMLTGESLPVDKTNGDRVIGATINQNGRLRFRAERIGKHTALAQIIQVVEQAQVSKAPIQRMADVISGIFVPIVIGIALLTFVIFYFGVEPGQFSGALEKAIAVLVIACPCALGLATPTSIMAGSGRAAEYGILFKGGEHLETAHRIDTVVLDKTGTITRGEPILTDWYAEPNVLPEAAWLALVAGAEGASEHPLARAIVQGLQEQQVTPAPLQSFDNIPGKGITAISGQHTIRIGTRLLMQEAGIATDTLEAAIQELEQQGKTVMLTAVNDRYAGWIAVADTVKDTSARAIERLQQMGLHVIMITGDNERTAQAIAAQTGIKQVLAGVLPEGKAAAIKHLQDEGRIVAMVGDGINDAPALATANTGIAIGTGTDVAMEAADITLMRGDLDGIADAIMISRRTIRNIRQNLFWALAYNVIGIPIAAIGLLAPWLAGAAMAFSSVSVVLNSLRLQRIKLQREQV</sequence>
<dbReference type="InterPro" id="IPR023298">
    <property type="entry name" value="ATPase_P-typ_TM_dom_sf"/>
</dbReference>
<evidence type="ECO:0000256" key="13">
    <source>
        <dbReference type="ARBA" id="ARBA00022842"/>
    </source>
</evidence>
<feature type="transmembrane region" description="Helical" evidence="22">
    <location>
        <begin position="284"/>
        <end position="302"/>
    </location>
</feature>
<keyword evidence="8 22" id="KW-0479">Metal-binding</keyword>
<dbReference type="InterPro" id="IPR059000">
    <property type="entry name" value="ATPase_P-type_domA"/>
</dbReference>
<dbReference type="InterPro" id="IPR023214">
    <property type="entry name" value="HAD_sf"/>
</dbReference>
<accession>A0ABU1IYL9</accession>
<dbReference type="SUPFAM" id="SSF56784">
    <property type="entry name" value="HAD-like"/>
    <property type="match status" value="1"/>
</dbReference>
<keyword evidence="13" id="KW-0460">Magnesium</keyword>
<evidence type="ECO:0000256" key="10">
    <source>
        <dbReference type="ARBA" id="ARBA00022741"/>
    </source>
</evidence>
<dbReference type="PANTHER" id="PTHR43520:SF8">
    <property type="entry name" value="P-TYPE CU(+) TRANSPORTER"/>
    <property type="match status" value="1"/>
</dbReference>
<evidence type="ECO:0000256" key="16">
    <source>
        <dbReference type="ARBA" id="ARBA00023008"/>
    </source>
</evidence>
<dbReference type="Gene3D" id="3.40.1110.10">
    <property type="entry name" value="Calcium-transporting ATPase, cytoplasmic domain N"/>
    <property type="match status" value="1"/>
</dbReference>
<dbReference type="SUPFAM" id="SSF81653">
    <property type="entry name" value="Calcium ATPase, transduction domain A"/>
    <property type="match status" value="1"/>
</dbReference>
<feature type="region of interest" description="Disordered" evidence="23">
    <location>
        <begin position="1"/>
        <end position="26"/>
    </location>
</feature>
<dbReference type="NCBIfam" id="TIGR01494">
    <property type="entry name" value="ATPase_P-type"/>
    <property type="match status" value="1"/>
</dbReference>
<keyword evidence="6" id="KW-0597">Phosphoprotein</keyword>
<keyword evidence="11" id="KW-0187">Copper transport</keyword>
<keyword evidence="18 22" id="KW-0472">Membrane</keyword>
<feature type="compositionally biased region" description="Low complexity" evidence="23">
    <location>
        <begin position="13"/>
        <end position="26"/>
    </location>
</feature>
<dbReference type="InterPro" id="IPR008250">
    <property type="entry name" value="ATPase_P-typ_transduc_dom_A_sf"/>
</dbReference>
<comment type="catalytic activity">
    <reaction evidence="21">
        <text>Cu(+)(in) + ATP + H2O = Cu(+)(out) + ADP + phosphate + H(+)</text>
        <dbReference type="Rhea" id="RHEA:25792"/>
        <dbReference type="ChEBI" id="CHEBI:15377"/>
        <dbReference type="ChEBI" id="CHEBI:15378"/>
        <dbReference type="ChEBI" id="CHEBI:30616"/>
        <dbReference type="ChEBI" id="CHEBI:43474"/>
        <dbReference type="ChEBI" id="CHEBI:49552"/>
        <dbReference type="ChEBI" id="CHEBI:456216"/>
        <dbReference type="EC" id="7.2.2.8"/>
    </reaction>
</comment>
<dbReference type="EC" id="7.2.2.8" evidence="3"/>
<keyword evidence="7 22" id="KW-0812">Transmembrane</keyword>
<evidence type="ECO:0000256" key="23">
    <source>
        <dbReference type="SAM" id="MobiDB-lite"/>
    </source>
</evidence>
<dbReference type="Proteomes" id="UP001185028">
    <property type="component" value="Unassembled WGS sequence"/>
</dbReference>
<dbReference type="InterPro" id="IPR017969">
    <property type="entry name" value="Heavy-metal-associated_CS"/>
</dbReference>
<evidence type="ECO:0000256" key="2">
    <source>
        <dbReference type="ARBA" id="ARBA00006024"/>
    </source>
</evidence>
<keyword evidence="22" id="KW-1003">Cell membrane</keyword>
<dbReference type="Pfam" id="PF00403">
    <property type="entry name" value="HMA"/>
    <property type="match status" value="2"/>
</dbReference>
<dbReference type="PROSITE" id="PS01047">
    <property type="entry name" value="HMA_1"/>
    <property type="match status" value="2"/>
</dbReference>
<keyword evidence="10 22" id="KW-0547">Nucleotide-binding</keyword>
<evidence type="ECO:0000256" key="9">
    <source>
        <dbReference type="ARBA" id="ARBA00022737"/>
    </source>
</evidence>
<evidence type="ECO:0000256" key="19">
    <source>
        <dbReference type="ARBA" id="ARBA00029719"/>
    </source>
</evidence>
<dbReference type="InterPro" id="IPR006121">
    <property type="entry name" value="HMA_dom"/>
</dbReference>
<evidence type="ECO:0000256" key="8">
    <source>
        <dbReference type="ARBA" id="ARBA00022723"/>
    </source>
</evidence>
<dbReference type="Pfam" id="PF00702">
    <property type="entry name" value="Hydrolase"/>
    <property type="match status" value="1"/>
</dbReference>
<dbReference type="SFLD" id="SFLDF00027">
    <property type="entry name" value="p-type_atpase"/>
    <property type="match status" value="1"/>
</dbReference>
<keyword evidence="16" id="KW-0186">Copper</keyword>
<keyword evidence="5" id="KW-0813">Transport</keyword>
<proteinExistence type="inferred from homology"/>
<feature type="transmembrane region" description="Helical" evidence="22">
    <location>
        <begin position="780"/>
        <end position="797"/>
    </location>
</feature>
<evidence type="ECO:0000256" key="11">
    <source>
        <dbReference type="ARBA" id="ARBA00022796"/>
    </source>
</evidence>
<evidence type="ECO:0000313" key="25">
    <source>
        <dbReference type="EMBL" id="MDR6244021.1"/>
    </source>
</evidence>
<name>A0ABU1IYL9_9BACL</name>
<dbReference type="Gene3D" id="3.40.50.1000">
    <property type="entry name" value="HAD superfamily/HAD-like"/>
    <property type="match status" value="1"/>
</dbReference>
<dbReference type="PROSITE" id="PS50846">
    <property type="entry name" value="HMA_2"/>
    <property type="match status" value="2"/>
</dbReference>
<evidence type="ECO:0000256" key="4">
    <source>
        <dbReference type="ARBA" id="ARBA00015102"/>
    </source>
</evidence>
<evidence type="ECO:0000256" key="3">
    <source>
        <dbReference type="ARBA" id="ARBA00012517"/>
    </source>
</evidence>
<dbReference type="InterPro" id="IPR027256">
    <property type="entry name" value="P-typ_ATPase_IB"/>
</dbReference>
<evidence type="ECO:0000256" key="18">
    <source>
        <dbReference type="ARBA" id="ARBA00023136"/>
    </source>
</evidence>
<dbReference type="PRINTS" id="PR00942">
    <property type="entry name" value="CUATPASEI"/>
</dbReference>
<dbReference type="NCBIfam" id="TIGR01525">
    <property type="entry name" value="ATPase-IB_hvy"/>
    <property type="match status" value="1"/>
</dbReference>
<dbReference type="CDD" id="cd00371">
    <property type="entry name" value="HMA"/>
    <property type="match status" value="2"/>
</dbReference>
<feature type="transmembrane region" description="Helical" evidence="22">
    <location>
        <begin position="435"/>
        <end position="459"/>
    </location>
</feature>
<dbReference type="InterPro" id="IPR044492">
    <property type="entry name" value="P_typ_ATPase_HD_dom"/>
</dbReference>
<keyword evidence="9" id="KW-0677">Repeat</keyword>
<keyword evidence="15 22" id="KW-1133">Transmembrane helix</keyword>
<keyword evidence="12 22" id="KW-0067">ATP-binding</keyword>
<evidence type="ECO:0000256" key="7">
    <source>
        <dbReference type="ARBA" id="ARBA00022692"/>
    </source>
</evidence>
<dbReference type="SUPFAM" id="SSF55008">
    <property type="entry name" value="HMA, heavy metal-associated domain"/>
    <property type="match status" value="2"/>
</dbReference>
<dbReference type="EMBL" id="JAVDQH010000006">
    <property type="protein sequence ID" value="MDR6244021.1"/>
    <property type="molecule type" value="Genomic_DNA"/>
</dbReference>
<evidence type="ECO:0000259" key="24">
    <source>
        <dbReference type="PROSITE" id="PS50846"/>
    </source>
</evidence>
<evidence type="ECO:0000256" key="22">
    <source>
        <dbReference type="RuleBase" id="RU362081"/>
    </source>
</evidence>
<dbReference type="SUPFAM" id="SSF81665">
    <property type="entry name" value="Calcium ATPase, transmembrane domain M"/>
    <property type="match status" value="1"/>
</dbReference>
<comment type="similarity">
    <text evidence="2 22">Belongs to the cation transport ATPase (P-type) (TC 3.A.3) family. Type IB subfamily.</text>
</comment>